<feature type="transmembrane region" description="Helical" evidence="2">
    <location>
        <begin position="112"/>
        <end position="130"/>
    </location>
</feature>
<comment type="caution">
    <text evidence="3">The sequence shown here is derived from an EMBL/GenBank/DDBJ whole genome shotgun (WGS) entry which is preliminary data.</text>
</comment>
<feature type="compositionally biased region" description="Acidic residues" evidence="1">
    <location>
        <begin position="227"/>
        <end position="264"/>
    </location>
</feature>
<gene>
    <name evidence="3" type="ORF">AUR64_08370</name>
</gene>
<keyword evidence="4" id="KW-1185">Reference proteome</keyword>
<dbReference type="RefSeq" id="WP_058581004.1">
    <property type="nucleotide sequence ID" value="NZ_LOPU01000018.1"/>
</dbReference>
<dbReference type="AlphaFoldDB" id="A0A0W1R894"/>
<keyword evidence="2" id="KW-1133">Transmembrane helix</keyword>
<reference evidence="3 4" key="1">
    <citation type="submission" date="2015-12" db="EMBL/GenBank/DDBJ databases">
        <title>Haloprofundus marisrubri gen. nov., sp. nov., an extremely halophilic archaeon isolated from the Discovery deep brine-seawater interface in the Red Sea.</title>
        <authorList>
            <person name="Zhang G."/>
            <person name="Stingl U."/>
            <person name="Rashid M."/>
        </authorList>
    </citation>
    <scope>NUCLEOTIDE SEQUENCE [LARGE SCALE GENOMIC DNA]</scope>
    <source>
        <strain evidence="3 4">SB9</strain>
    </source>
</reference>
<keyword evidence="2" id="KW-0812">Transmembrane</keyword>
<feature type="compositionally biased region" description="Basic and acidic residues" evidence="1">
    <location>
        <begin position="95"/>
        <end position="105"/>
    </location>
</feature>
<evidence type="ECO:0000256" key="1">
    <source>
        <dbReference type="SAM" id="MobiDB-lite"/>
    </source>
</evidence>
<evidence type="ECO:0000256" key="2">
    <source>
        <dbReference type="SAM" id="Phobius"/>
    </source>
</evidence>
<protein>
    <submittedName>
        <fullName evidence="3">Uncharacterized protein</fullName>
    </submittedName>
</protein>
<sequence length="270" mass="28831">MTDETEGTIREAKRVARALLGDGDGETVSSNEDTESFDVERFLRTLAGQDTEQSRERRTGKQLIAASLVVLGVLRRLSEDERVGQLRSRANGTEAEPKRTEDESSGRSVTGTLLRLVVFAVAVALVAYVIKTRRGTGGDELVDDETERDIADTGVAEENVMGTESADESDVDEMVDAVEDDEGDRPPEPGETVVEDDVVEAATENGESEHSEDGTPGEAALEKESVEAESDDSAGDSDTEADSESDATEGESPLEADDDADEATSESPNQ</sequence>
<evidence type="ECO:0000313" key="3">
    <source>
        <dbReference type="EMBL" id="KTG09649.1"/>
    </source>
</evidence>
<organism evidence="3 4">
    <name type="scientific">Haloprofundus marisrubri</name>
    <dbReference type="NCBI Taxonomy" id="1514971"/>
    <lineage>
        <taxon>Archaea</taxon>
        <taxon>Methanobacteriati</taxon>
        <taxon>Methanobacteriota</taxon>
        <taxon>Stenosarchaea group</taxon>
        <taxon>Halobacteria</taxon>
        <taxon>Halobacteriales</taxon>
        <taxon>Haloferacaceae</taxon>
        <taxon>Haloprofundus</taxon>
    </lineage>
</organism>
<proteinExistence type="predicted"/>
<feature type="region of interest" description="Disordered" evidence="1">
    <location>
        <begin position="137"/>
        <end position="270"/>
    </location>
</feature>
<evidence type="ECO:0000313" key="4">
    <source>
        <dbReference type="Proteomes" id="UP000054387"/>
    </source>
</evidence>
<feature type="region of interest" description="Disordered" evidence="1">
    <location>
        <begin position="82"/>
        <end position="107"/>
    </location>
</feature>
<name>A0A0W1R894_9EURY</name>
<dbReference type="Proteomes" id="UP000054387">
    <property type="component" value="Unassembled WGS sequence"/>
</dbReference>
<feature type="compositionally biased region" description="Acidic residues" evidence="1">
    <location>
        <begin position="165"/>
        <end position="183"/>
    </location>
</feature>
<dbReference type="OrthoDB" id="387223at2157"/>
<dbReference type="EMBL" id="LOPU01000018">
    <property type="protein sequence ID" value="KTG09649.1"/>
    <property type="molecule type" value="Genomic_DNA"/>
</dbReference>
<keyword evidence="2" id="KW-0472">Membrane</keyword>
<accession>A0A0W1R894</accession>
<dbReference type="STRING" id="1514971.AUR64_08370"/>